<keyword evidence="11" id="KW-1185">Reference proteome</keyword>
<evidence type="ECO:0000256" key="6">
    <source>
        <dbReference type="ARBA" id="ARBA00022840"/>
    </source>
</evidence>
<comment type="catalytic activity">
    <reaction evidence="8">
        <text>3'-dephospho-CoA + ATP = ADP + CoA + H(+)</text>
        <dbReference type="Rhea" id="RHEA:18245"/>
        <dbReference type="ChEBI" id="CHEBI:15378"/>
        <dbReference type="ChEBI" id="CHEBI:30616"/>
        <dbReference type="ChEBI" id="CHEBI:57287"/>
        <dbReference type="ChEBI" id="CHEBI:57328"/>
        <dbReference type="ChEBI" id="CHEBI:456216"/>
        <dbReference type="EC" id="2.7.1.24"/>
    </reaction>
</comment>
<dbReference type="UniPathway" id="UPA00241">
    <property type="reaction ID" value="UER00356"/>
</dbReference>
<dbReference type="SUPFAM" id="SSF52540">
    <property type="entry name" value="P-loop containing nucleoside triphosphate hydrolases"/>
    <property type="match status" value="1"/>
</dbReference>
<keyword evidence="3 8" id="KW-0808">Transferase</keyword>
<evidence type="ECO:0000256" key="9">
    <source>
        <dbReference type="NCBIfam" id="TIGR00152"/>
    </source>
</evidence>
<comment type="subcellular location">
    <subcellularLocation>
        <location evidence="8">Cytoplasm</location>
    </subcellularLocation>
</comment>
<dbReference type="RefSeq" id="WP_093072883.1">
    <property type="nucleotide sequence ID" value="NZ_FOGV01000012.1"/>
</dbReference>
<keyword evidence="5 8" id="KW-0418">Kinase</keyword>
<name>A0A1H9U0P8_9BACI</name>
<dbReference type="GO" id="GO:0005524">
    <property type="term" value="F:ATP binding"/>
    <property type="evidence" value="ECO:0007669"/>
    <property type="project" value="UniProtKB-UniRule"/>
</dbReference>
<dbReference type="PANTHER" id="PTHR10695:SF46">
    <property type="entry name" value="BIFUNCTIONAL COENZYME A SYNTHASE-RELATED"/>
    <property type="match status" value="1"/>
</dbReference>
<keyword evidence="2 8" id="KW-0963">Cytoplasm</keyword>
<dbReference type="GO" id="GO:0004140">
    <property type="term" value="F:dephospho-CoA kinase activity"/>
    <property type="evidence" value="ECO:0007669"/>
    <property type="project" value="UniProtKB-UniRule"/>
</dbReference>
<proteinExistence type="inferred from homology"/>
<protein>
    <recommendedName>
        <fullName evidence="8 9">Dephospho-CoA kinase</fullName>
        <ecNumber evidence="8 9">2.7.1.24</ecNumber>
    </recommendedName>
    <alternativeName>
        <fullName evidence="8">Dephosphocoenzyme A kinase</fullName>
    </alternativeName>
</protein>
<dbReference type="GO" id="GO:0015937">
    <property type="term" value="P:coenzyme A biosynthetic process"/>
    <property type="evidence" value="ECO:0007669"/>
    <property type="project" value="UniProtKB-UniRule"/>
</dbReference>
<dbReference type="AlphaFoldDB" id="A0A1H9U0P8"/>
<sequence length="196" mass="21954">MILGLTGGIASGKSTVGNMMKEYGIPVIDADEISRAVVAPGEETLEQIKTHFGQRVIHSDGTLNREELGTIVFSRPEERETLNELIHPAVRKRMQDMAEAKKQAGYQLIVLDIPLLVENSLFYLVDETVVVYAPREIQRKRLMARNGYSEEEADQRLAAQMPIDEKRSYADHIIDNSGSLAETKSQVEQLIRACLD</sequence>
<keyword evidence="7 8" id="KW-0173">Coenzyme A biosynthesis</keyword>
<dbReference type="Gene3D" id="3.40.50.300">
    <property type="entry name" value="P-loop containing nucleotide triphosphate hydrolases"/>
    <property type="match status" value="1"/>
</dbReference>
<dbReference type="EC" id="2.7.1.24" evidence="8 9"/>
<dbReference type="OrthoDB" id="9812943at2"/>
<evidence type="ECO:0000256" key="7">
    <source>
        <dbReference type="ARBA" id="ARBA00022993"/>
    </source>
</evidence>
<evidence type="ECO:0000256" key="1">
    <source>
        <dbReference type="ARBA" id="ARBA00009018"/>
    </source>
</evidence>
<feature type="binding site" evidence="8">
    <location>
        <begin position="10"/>
        <end position="15"/>
    </location>
    <ligand>
        <name>ATP</name>
        <dbReference type="ChEBI" id="CHEBI:30616"/>
    </ligand>
</feature>
<comment type="similarity">
    <text evidence="1 8">Belongs to the CoaE family.</text>
</comment>
<keyword evidence="6 8" id="KW-0067">ATP-binding</keyword>
<keyword evidence="4 8" id="KW-0547">Nucleotide-binding</keyword>
<dbReference type="InterPro" id="IPR027417">
    <property type="entry name" value="P-loop_NTPase"/>
</dbReference>
<dbReference type="CDD" id="cd02022">
    <property type="entry name" value="DPCK"/>
    <property type="match status" value="1"/>
</dbReference>
<evidence type="ECO:0000256" key="8">
    <source>
        <dbReference type="HAMAP-Rule" id="MF_00376"/>
    </source>
</evidence>
<dbReference type="FunFam" id="3.40.50.300:FF:000991">
    <property type="entry name" value="Dephospho-CoA kinase"/>
    <property type="match status" value="1"/>
</dbReference>
<reference evidence="11" key="1">
    <citation type="submission" date="2016-10" db="EMBL/GenBank/DDBJ databases">
        <authorList>
            <person name="de Groot N.N."/>
        </authorList>
    </citation>
    <scope>NUCLEOTIDE SEQUENCE [LARGE SCALE GENOMIC DNA]</scope>
    <source>
        <strain evidence="11">10nlg</strain>
    </source>
</reference>
<organism evidence="10 11">
    <name type="scientific">Salisediminibacterium halotolerans</name>
    <dbReference type="NCBI Taxonomy" id="517425"/>
    <lineage>
        <taxon>Bacteria</taxon>
        <taxon>Bacillati</taxon>
        <taxon>Bacillota</taxon>
        <taxon>Bacilli</taxon>
        <taxon>Bacillales</taxon>
        <taxon>Bacillaceae</taxon>
        <taxon>Salisediminibacterium</taxon>
    </lineage>
</organism>
<dbReference type="HAMAP" id="MF_00376">
    <property type="entry name" value="Dephospho_CoA_kinase"/>
    <property type="match status" value="1"/>
</dbReference>
<dbReference type="PROSITE" id="PS51219">
    <property type="entry name" value="DPCK"/>
    <property type="match status" value="1"/>
</dbReference>
<gene>
    <name evidence="8" type="primary">coaE</name>
    <name evidence="10" type="ORF">SAMN05444126_1125</name>
</gene>
<evidence type="ECO:0000313" key="11">
    <source>
        <dbReference type="Proteomes" id="UP000199318"/>
    </source>
</evidence>
<evidence type="ECO:0000256" key="4">
    <source>
        <dbReference type="ARBA" id="ARBA00022741"/>
    </source>
</evidence>
<comment type="pathway">
    <text evidence="8">Cofactor biosynthesis; coenzyme A biosynthesis; CoA from (R)-pantothenate: step 5/5.</text>
</comment>
<accession>A0A1H9U0P8</accession>
<dbReference type="Pfam" id="PF01121">
    <property type="entry name" value="CoaE"/>
    <property type="match status" value="1"/>
</dbReference>
<comment type="function">
    <text evidence="8">Catalyzes the phosphorylation of the 3'-hydroxyl group of dephosphocoenzyme A to form coenzyme A.</text>
</comment>
<dbReference type="EMBL" id="FOGV01000012">
    <property type="protein sequence ID" value="SES02727.1"/>
    <property type="molecule type" value="Genomic_DNA"/>
</dbReference>
<evidence type="ECO:0000256" key="3">
    <source>
        <dbReference type="ARBA" id="ARBA00022679"/>
    </source>
</evidence>
<dbReference type="Proteomes" id="UP000199318">
    <property type="component" value="Unassembled WGS sequence"/>
</dbReference>
<evidence type="ECO:0000256" key="2">
    <source>
        <dbReference type="ARBA" id="ARBA00022490"/>
    </source>
</evidence>
<evidence type="ECO:0000313" key="10">
    <source>
        <dbReference type="EMBL" id="SES02727.1"/>
    </source>
</evidence>
<comment type="caution">
    <text evidence="10">The sequence shown here is derived from an EMBL/GenBank/DDBJ whole genome shotgun (WGS) entry which is preliminary data.</text>
</comment>
<dbReference type="InterPro" id="IPR001977">
    <property type="entry name" value="Depp_CoAkinase"/>
</dbReference>
<evidence type="ECO:0000256" key="5">
    <source>
        <dbReference type="ARBA" id="ARBA00022777"/>
    </source>
</evidence>
<dbReference type="STRING" id="1464123.SAMN05444126_1125"/>
<dbReference type="PANTHER" id="PTHR10695">
    <property type="entry name" value="DEPHOSPHO-COA KINASE-RELATED"/>
    <property type="match status" value="1"/>
</dbReference>
<dbReference type="GO" id="GO:0005737">
    <property type="term" value="C:cytoplasm"/>
    <property type="evidence" value="ECO:0007669"/>
    <property type="project" value="UniProtKB-SubCell"/>
</dbReference>
<dbReference type="NCBIfam" id="TIGR00152">
    <property type="entry name" value="dephospho-CoA kinase"/>
    <property type="match status" value="1"/>
</dbReference>